<dbReference type="Proteomes" id="UP000006039">
    <property type="component" value="Unassembled WGS sequence"/>
</dbReference>
<dbReference type="PANTHER" id="PTHR32114:SF2">
    <property type="entry name" value="ABC TRANSPORTER ABCH.3"/>
    <property type="match status" value="1"/>
</dbReference>
<dbReference type="InterPro" id="IPR027417">
    <property type="entry name" value="P-loop_NTPase"/>
</dbReference>
<feature type="domain" description="Rad50/SbcC-type AAA" evidence="3">
    <location>
        <begin position="476"/>
        <end position="692"/>
    </location>
</feature>
<dbReference type="PANTHER" id="PTHR32114">
    <property type="entry name" value="ABC TRANSPORTER ABCH.3"/>
    <property type="match status" value="1"/>
</dbReference>
<name>J3NZX9_GAET3</name>
<dbReference type="EMBL" id="GL385397">
    <property type="protein sequence ID" value="EJT76912.1"/>
    <property type="molecule type" value="Genomic_DNA"/>
</dbReference>
<reference evidence="6" key="1">
    <citation type="submission" date="2010-07" db="EMBL/GenBank/DDBJ databases">
        <title>The genome sequence of Gaeumannomyces graminis var. tritici strain R3-111a-1.</title>
        <authorList>
            <consortium name="The Broad Institute Genome Sequencing Platform"/>
            <person name="Ma L.-J."/>
            <person name="Dead R."/>
            <person name="Young S."/>
            <person name="Zeng Q."/>
            <person name="Koehrsen M."/>
            <person name="Alvarado L."/>
            <person name="Berlin A."/>
            <person name="Chapman S.B."/>
            <person name="Chen Z."/>
            <person name="Freedman E."/>
            <person name="Gellesch M."/>
            <person name="Goldberg J."/>
            <person name="Griggs A."/>
            <person name="Gujja S."/>
            <person name="Heilman E.R."/>
            <person name="Heiman D."/>
            <person name="Hepburn T."/>
            <person name="Howarth C."/>
            <person name="Jen D."/>
            <person name="Larson L."/>
            <person name="Mehta T."/>
            <person name="Neiman D."/>
            <person name="Pearson M."/>
            <person name="Roberts A."/>
            <person name="Saif S."/>
            <person name="Shea T."/>
            <person name="Shenoy N."/>
            <person name="Sisk P."/>
            <person name="Stolte C."/>
            <person name="Sykes S."/>
            <person name="Walk T."/>
            <person name="White J."/>
            <person name="Yandava C."/>
            <person name="Haas B."/>
            <person name="Nusbaum C."/>
            <person name="Birren B."/>
        </authorList>
    </citation>
    <scope>NUCLEOTIDE SEQUENCE [LARGE SCALE GENOMIC DNA]</scope>
    <source>
        <strain evidence="6">R3-111a-1</strain>
    </source>
</reference>
<evidence type="ECO:0000313" key="5">
    <source>
        <dbReference type="EnsemblFungi" id="EJT76912"/>
    </source>
</evidence>
<dbReference type="Pfam" id="PF13476">
    <property type="entry name" value="AAA_23"/>
    <property type="match status" value="1"/>
</dbReference>
<evidence type="ECO:0000256" key="2">
    <source>
        <dbReference type="SAM" id="MobiDB-lite"/>
    </source>
</evidence>
<keyword evidence="1" id="KW-0175">Coiled coil</keyword>
<evidence type="ECO:0000259" key="3">
    <source>
        <dbReference type="Pfam" id="PF13476"/>
    </source>
</evidence>
<reference evidence="4" key="3">
    <citation type="submission" date="2010-09" db="EMBL/GenBank/DDBJ databases">
        <title>Annotation of Gaeumannomyces graminis var. tritici R3-111a-1.</title>
        <authorList>
            <consortium name="The Broad Institute Genome Sequencing Platform"/>
            <person name="Ma L.-J."/>
            <person name="Dead R."/>
            <person name="Young S.K."/>
            <person name="Zeng Q."/>
            <person name="Gargeya S."/>
            <person name="Fitzgerald M."/>
            <person name="Haas B."/>
            <person name="Abouelleil A."/>
            <person name="Alvarado L."/>
            <person name="Arachchi H.M."/>
            <person name="Berlin A."/>
            <person name="Brown A."/>
            <person name="Chapman S.B."/>
            <person name="Chen Z."/>
            <person name="Dunbar C."/>
            <person name="Freedman E."/>
            <person name="Gearin G."/>
            <person name="Gellesch M."/>
            <person name="Goldberg J."/>
            <person name="Griggs A."/>
            <person name="Gujja S."/>
            <person name="Heiman D."/>
            <person name="Howarth C."/>
            <person name="Larson L."/>
            <person name="Lui A."/>
            <person name="MacDonald P.J.P."/>
            <person name="Mehta T."/>
            <person name="Montmayeur A."/>
            <person name="Murphy C."/>
            <person name="Neiman D."/>
            <person name="Pearson M."/>
            <person name="Priest M."/>
            <person name="Roberts A."/>
            <person name="Saif S."/>
            <person name="Shea T."/>
            <person name="Shenoy N."/>
            <person name="Sisk P."/>
            <person name="Stolte C."/>
            <person name="Sykes S."/>
            <person name="Yandava C."/>
            <person name="Wortman J."/>
            <person name="Nusbaum C."/>
            <person name="Birren B."/>
        </authorList>
    </citation>
    <scope>NUCLEOTIDE SEQUENCE</scope>
    <source>
        <strain evidence="4">R3-111a-1</strain>
    </source>
</reference>
<dbReference type="Gene3D" id="3.40.50.300">
    <property type="entry name" value="P-loop containing nucleotide triphosphate hydrolases"/>
    <property type="match status" value="2"/>
</dbReference>
<dbReference type="GO" id="GO:0016887">
    <property type="term" value="F:ATP hydrolysis activity"/>
    <property type="evidence" value="ECO:0007669"/>
    <property type="project" value="InterPro"/>
</dbReference>
<organism evidence="4">
    <name type="scientific">Gaeumannomyces tritici (strain R3-111a-1)</name>
    <name type="common">Wheat and barley take-all root rot fungus</name>
    <name type="synonym">Gaeumannomyces graminis var. tritici</name>
    <dbReference type="NCBI Taxonomy" id="644352"/>
    <lineage>
        <taxon>Eukaryota</taxon>
        <taxon>Fungi</taxon>
        <taxon>Dikarya</taxon>
        <taxon>Ascomycota</taxon>
        <taxon>Pezizomycotina</taxon>
        <taxon>Sordariomycetes</taxon>
        <taxon>Sordariomycetidae</taxon>
        <taxon>Magnaporthales</taxon>
        <taxon>Magnaporthaceae</taxon>
        <taxon>Gaeumannomyces</taxon>
    </lineage>
</organism>
<dbReference type="VEuPathDB" id="FungiDB:GGTG_06826"/>
<dbReference type="GO" id="GO:0006302">
    <property type="term" value="P:double-strand break repair"/>
    <property type="evidence" value="ECO:0007669"/>
    <property type="project" value="InterPro"/>
</dbReference>
<dbReference type="EnsemblFungi" id="EJT76912">
    <property type="protein sequence ID" value="EJT76912"/>
    <property type="gene ID" value="GGTG_06826"/>
</dbReference>
<dbReference type="RefSeq" id="XP_009222912.1">
    <property type="nucleotide sequence ID" value="XM_009224648.1"/>
</dbReference>
<protein>
    <recommendedName>
        <fullName evidence="3">Rad50/SbcC-type AAA domain-containing protein</fullName>
    </recommendedName>
</protein>
<gene>
    <name evidence="5" type="primary">20347284</name>
    <name evidence="4" type="ORF">GGTG_06826</name>
</gene>
<keyword evidence="6" id="KW-1185">Reference proteome</keyword>
<feature type="region of interest" description="Disordered" evidence="2">
    <location>
        <begin position="348"/>
        <end position="375"/>
    </location>
</feature>
<dbReference type="GO" id="GO:0003677">
    <property type="term" value="F:DNA binding"/>
    <property type="evidence" value="ECO:0007669"/>
    <property type="project" value="UniProtKB-ARBA"/>
</dbReference>
<feature type="coiled-coil region" evidence="1">
    <location>
        <begin position="652"/>
        <end position="689"/>
    </location>
</feature>
<dbReference type="SUPFAM" id="SSF56300">
    <property type="entry name" value="Metallo-dependent phosphatases"/>
    <property type="match status" value="1"/>
</dbReference>
<dbReference type="SUPFAM" id="SSF52540">
    <property type="entry name" value="P-loop containing nucleoside triphosphate hydrolases"/>
    <property type="match status" value="1"/>
</dbReference>
<sequence length="1229" mass="137003">MQRAAAERSARWLLFSDLHFKHKDLDRVRLTAQWIVAQAEQHHVRRVIVCGDLLTSRTMQPTHVLSACYRFISDLSDVVPHINIVLGNHDLAYRRDYRTTALDALGMRRLSPFVSLHSGIERDVWDGHRVLLLPFREEQEELTAAVDALDPAEAMETLAFAHLAINKAITQRHIVPSPSRKTPRPPSTIRYRGLTGPGRFASLARTFTGHFHSHQVLRQEPPEGSAAHTDPLQGSVMYLGSPLQLTWADLRDEQRGVVLCDPSTLACEMLVNPHAIGYTTIDVNDVLDGTVDVAAIAEKHVMLLGELTRFKYATARDQLLSLGVRSVRNWSPMGPVIQAGHRASGAFGASVPSSDAAVQELEQPAEDSVERDTKSDISVPLETEIGPTPHRLDLGAEAQNYVKTLSLDSSLEPRRKELIQAGQRVIQASSTFTNEDSEAEIHYHDFFGENPGPVTSQGSATLARASSDVFVAEPQSLTIKNFLGVQGVLTIDFKRGLPRGLVFLVGDNGSGKSTIVEAMVWCQFGRCIRSGLAANDVINDTAGKDCSVSLAFSNGYTITRHRKDKTYKNRIIVSLNGEPQTQMEHPDARTTQAAIDELLGIDYETYVRSVVLGHESAASFLNSTLTQRRNLIEQSLGLSTLTRCGQMSRLILKDLDLEVTEIQKRIAGVERVMESNEREQRDLKKSQKRLTLEAERVAVTLDAAAQQHSSAQQETVEQGPTPAQNLAEVDKRIAFIRQNMKPLLEQNDSAEICIAFHAEISSSQRRLWLEQGRLERLRIEYNRLINQEAARPTTWWDRAQQRCLRELELVSTAQPVGLPKIICLATILAIRTQLSALKVWARMARFFKMDKDKNLKDLEAAIVTVGLDMKNITRLVSQLQFDTEAAAAIARVAANRGMDSKEAERVVSAMPLETAKTIKEQLGHAVREHWTLQQERNSHLDEARLLARRVERARISGEKQAGEQENLQHKLAAKRGEAAIYERLAEGKRASLTSLRCEHEDLGADLVRLAATRELFAFWASAFAKRTRRISTAESTKAIATFREYVLNQSLAELNTLLPQVLTVLYDDTRHARAMTTGILRALFESDDGGGPLDTVDTATPVLDNTLAVHPSLAYGKRSSGERKRMDLAVFFALLQVRHARSSHRAHYVLVDEVFDSLDEAGQAAVVRWCAFAARRVAGWIVVITHSRVLIDQANRYHKEADDGYDLGSVVTIRAHMKENGMELCFNKD</sequence>
<dbReference type="GeneID" id="20347284"/>
<dbReference type="STRING" id="644352.J3NZX9"/>
<reference evidence="5" key="4">
    <citation type="journal article" date="2015" name="G3 (Bethesda)">
        <title>Genome sequences of three phytopathogenic species of the Magnaporthaceae family of fungi.</title>
        <authorList>
            <person name="Okagaki L.H."/>
            <person name="Nunes C.C."/>
            <person name="Sailsbery J."/>
            <person name="Clay B."/>
            <person name="Brown D."/>
            <person name="John T."/>
            <person name="Oh Y."/>
            <person name="Young N."/>
            <person name="Fitzgerald M."/>
            <person name="Haas B.J."/>
            <person name="Zeng Q."/>
            <person name="Young S."/>
            <person name="Adiconis X."/>
            <person name="Fan L."/>
            <person name="Levin J.Z."/>
            <person name="Mitchell T.K."/>
            <person name="Okubara P.A."/>
            <person name="Farman M.L."/>
            <person name="Kohn L.M."/>
            <person name="Birren B."/>
            <person name="Ma L.-J."/>
            <person name="Dean R.A."/>
        </authorList>
    </citation>
    <scope>NUCLEOTIDE SEQUENCE</scope>
    <source>
        <strain evidence="5">R3-111a-1</strain>
    </source>
</reference>
<reference evidence="4" key="2">
    <citation type="submission" date="2010-07" db="EMBL/GenBank/DDBJ databases">
        <authorList>
            <consortium name="The Broad Institute Genome Sequencing Platform"/>
            <consortium name="Broad Institute Genome Sequencing Center for Infectious Disease"/>
            <person name="Ma L.-J."/>
            <person name="Dead R."/>
            <person name="Young S."/>
            <person name="Zeng Q."/>
            <person name="Koehrsen M."/>
            <person name="Alvarado L."/>
            <person name="Berlin A."/>
            <person name="Chapman S.B."/>
            <person name="Chen Z."/>
            <person name="Freedman E."/>
            <person name="Gellesch M."/>
            <person name="Goldberg J."/>
            <person name="Griggs A."/>
            <person name="Gujja S."/>
            <person name="Heilman E.R."/>
            <person name="Heiman D."/>
            <person name="Hepburn T."/>
            <person name="Howarth C."/>
            <person name="Jen D."/>
            <person name="Larson L."/>
            <person name="Mehta T."/>
            <person name="Neiman D."/>
            <person name="Pearson M."/>
            <person name="Roberts A."/>
            <person name="Saif S."/>
            <person name="Shea T."/>
            <person name="Shenoy N."/>
            <person name="Sisk P."/>
            <person name="Stolte C."/>
            <person name="Sykes S."/>
            <person name="Walk T."/>
            <person name="White J."/>
            <person name="Yandava C."/>
            <person name="Haas B."/>
            <person name="Nusbaum C."/>
            <person name="Birren B."/>
        </authorList>
    </citation>
    <scope>NUCLEOTIDE SEQUENCE</scope>
    <source>
        <strain evidence="4">R3-111a-1</strain>
    </source>
</reference>
<proteinExistence type="predicted"/>
<dbReference type="InterPro" id="IPR038729">
    <property type="entry name" value="Rad50/SbcC_AAA"/>
</dbReference>
<dbReference type="OrthoDB" id="18797at2759"/>
<accession>J3NZX9</accession>
<evidence type="ECO:0000313" key="6">
    <source>
        <dbReference type="Proteomes" id="UP000006039"/>
    </source>
</evidence>
<dbReference type="InterPro" id="IPR029052">
    <property type="entry name" value="Metallo-depent_PP-like"/>
</dbReference>
<evidence type="ECO:0000256" key="1">
    <source>
        <dbReference type="SAM" id="Coils"/>
    </source>
</evidence>
<dbReference type="AlphaFoldDB" id="J3NZX9"/>
<dbReference type="HOGENOM" id="CLU_004981_0_0_1"/>
<reference evidence="5" key="5">
    <citation type="submission" date="2018-04" db="UniProtKB">
        <authorList>
            <consortium name="EnsemblFungi"/>
        </authorList>
    </citation>
    <scope>IDENTIFICATION</scope>
    <source>
        <strain evidence="5">R3-111a-1</strain>
    </source>
</reference>
<dbReference type="eggNOG" id="ENOG502RBZ2">
    <property type="taxonomic scope" value="Eukaryota"/>
</dbReference>
<dbReference type="Gene3D" id="3.60.21.10">
    <property type="match status" value="1"/>
</dbReference>
<evidence type="ECO:0000313" key="4">
    <source>
        <dbReference type="EMBL" id="EJT76912.1"/>
    </source>
</evidence>